<dbReference type="Proteomes" id="UP000185680">
    <property type="component" value="Chromosome"/>
</dbReference>
<dbReference type="GO" id="GO:0008483">
    <property type="term" value="F:transaminase activity"/>
    <property type="evidence" value="ECO:0007669"/>
    <property type="project" value="UniProtKB-KW"/>
</dbReference>
<evidence type="ECO:0000256" key="4">
    <source>
        <dbReference type="ARBA" id="ARBA00022679"/>
    </source>
</evidence>
<dbReference type="InterPro" id="IPR015422">
    <property type="entry name" value="PyrdxlP-dep_Trfase_small"/>
</dbReference>
<dbReference type="InterPro" id="IPR015421">
    <property type="entry name" value="PyrdxlP-dep_Trfase_major"/>
</dbReference>
<dbReference type="KEGG" id="hyl:LPB072_13470"/>
<dbReference type="PANTHER" id="PTHR43094">
    <property type="entry name" value="AMINOTRANSFERASE"/>
    <property type="match status" value="1"/>
</dbReference>
<protein>
    <submittedName>
        <fullName evidence="7">Aspartate aminotransferase family protein</fullName>
    </submittedName>
</protein>
<comment type="similarity">
    <text evidence="2 6">Belongs to the class-III pyridoxal-phosphate-dependent aminotransferase family.</text>
</comment>
<evidence type="ECO:0000313" key="9">
    <source>
        <dbReference type="Proteomes" id="UP000185657"/>
    </source>
</evidence>
<dbReference type="PROSITE" id="PS00600">
    <property type="entry name" value="AA_TRANSFER_CLASS_3"/>
    <property type="match status" value="1"/>
</dbReference>
<dbReference type="Proteomes" id="UP000185657">
    <property type="component" value="Unassembled WGS sequence"/>
</dbReference>
<dbReference type="InterPro" id="IPR005814">
    <property type="entry name" value="Aminotrans_3"/>
</dbReference>
<dbReference type="GO" id="GO:0005829">
    <property type="term" value="C:cytosol"/>
    <property type="evidence" value="ECO:0007669"/>
    <property type="project" value="TreeGrafter"/>
</dbReference>
<evidence type="ECO:0000256" key="6">
    <source>
        <dbReference type="RuleBase" id="RU003560"/>
    </source>
</evidence>
<dbReference type="EMBL" id="CP017476">
    <property type="protein sequence ID" value="AOW13702.1"/>
    <property type="molecule type" value="Genomic_DNA"/>
</dbReference>
<evidence type="ECO:0000256" key="3">
    <source>
        <dbReference type="ARBA" id="ARBA00022576"/>
    </source>
</evidence>
<dbReference type="NCBIfam" id="NF005685">
    <property type="entry name" value="PRK07483.1"/>
    <property type="match status" value="1"/>
</dbReference>
<evidence type="ECO:0000313" key="10">
    <source>
        <dbReference type="Proteomes" id="UP000185680"/>
    </source>
</evidence>
<evidence type="ECO:0000256" key="2">
    <source>
        <dbReference type="ARBA" id="ARBA00008954"/>
    </source>
</evidence>
<organism evidence="7 10">
    <name type="scientific">Hydrogenophaga crassostreae</name>
    <dbReference type="NCBI Taxonomy" id="1763535"/>
    <lineage>
        <taxon>Bacteria</taxon>
        <taxon>Pseudomonadati</taxon>
        <taxon>Pseudomonadota</taxon>
        <taxon>Betaproteobacteria</taxon>
        <taxon>Burkholderiales</taxon>
        <taxon>Comamonadaceae</taxon>
        <taxon>Hydrogenophaga</taxon>
    </lineage>
</organism>
<dbReference type="Pfam" id="PF00202">
    <property type="entry name" value="Aminotran_3"/>
    <property type="match status" value="1"/>
</dbReference>
<accession>A0A163CG88</accession>
<reference evidence="7 10" key="2">
    <citation type="submission" date="2016-10" db="EMBL/GenBank/DDBJ databases">
        <title>Hydorgenophaga sp. LPB0072 isolated from gastropod.</title>
        <authorList>
            <person name="Kim E."/>
            <person name="Yi H."/>
        </authorList>
    </citation>
    <scope>NUCLEOTIDE SEQUENCE [LARGE SCALE GENOMIC DNA]</scope>
    <source>
        <strain evidence="7 10">LPB0072</strain>
    </source>
</reference>
<dbReference type="CDD" id="cd00610">
    <property type="entry name" value="OAT_like"/>
    <property type="match status" value="1"/>
</dbReference>
<keyword evidence="9" id="KW-1185">Reference proteome</keyword>
<keyword evidence="5 6" id="KW-0663">Pyridoxal phosphate</keyword>
<name>A0A163CG88_9BURK</name>
<evidence type="ECO:0000313" key="7">
    <source>
        <dbReference type="EMBL" id="AOW13702.1"/>
    </source>
</evidence>
<dbReference type="OrthoDB" id="3398487at2"/>
<evidence type="ECO:0000256" key="5">
    <source>
        <dbReference type="ARBA" id="ARBA00022898"/>
    </source>
</evidence>
<dbReference type="Gene3D" id="3.90.1150.10">
    <property type="entry name" value="Aspartate Aminotransferase, domain 1"/>
    <property type="match status" value="1"/>
</dbReference>
<dbReference type="RefSeq" id="WP_066090685.1">
    <property type="nucleotide sequence ID" value="NZ_CP017476.1"/>
</dbReference>
<dbReference type="AlphaFoldDB" id="A0A163CG88"/>
<comment type="cofactor">
    <cofactor evidence="1">
        <name>pyridoxal 5'-phosphate</name>
        <dbReference type="ChEBI" id="CHEBI:597326"/>
    </cofactor>
</comment>
<dbReference type="Gene3D" id="3.40.640.10">
    <property type="entry name" value="Type I PLP-dependent aspartate aminotransferase-like (Major domain)"/>
    <property type="match status" value="1"/>
</dbReference>
<dbReference type="InterPro" id="IPR015424">
    <property type="entry name" value="PyrdxlP-dep_Trfase"/>
</dbReference>
<evidence type="ECO:0000313" key="8">
    <source>
        <dbReference type="EMBL" id="OAD41998.1"/>
    </source>
</evidence>
<dbReference type="EMBL" id="LVWD01000013">
    <property type="protein sequence ID" value="OAD41998.1"/>
    <property type="molecule type" value="Genomic_DNA"/>
</dbReference>
<dbReference type="PANTHER" id="PTHR43094:SF1">
    <property type="entry name" value="AMINOTRANSFERASE CLASS-III"/>
    <property type="match status" value="1"/>
</dbReference>
<evidence type="ECO:0000256" key="1">
    <source>
        <dbReference type="ARBA" id="ARBA00001933"/>
    </source>
</evidence>
<dbReference type="GO" id="GO:0030170">
    <property type="term" value="F:pyridoxal phosphate binding"/>
    <property type="evidence" value="ECO:0007669"/>
    <property type="project" value="InterPro"/>
</dbReference>
<reference evidence="8 9" key="1">
    <citation type="submission" date="2016-02" db="EMBL/GenBank/DDBJ databases">
        <title>Draft genome sequence of Hydrogenophaga sp. LPB0072.</title>
        <authorList>
            <person name="Shin S.-K."/>
            <person name="Yi H."/>
        </authorList>
    </citation>
    <scope>NUCLEOTIDE SEQUENCE [LARGE SCALE GENOMIC DNA]</scope>
    <source>
        <strain evidence="8 9">LPB0072</strain>
    </source>
</reference>
<sequence>MNAHSNSSGQNSKVFHRQLRSGLPVAVGGRGVELIDAAGKRYIDASGGAAVSCLGHGHPDVIAAMHEQLDRLAYAHTSFFTTEVAEELAELLIDSAPDGMSHVYFVSGGSEAVEAALKMARQYFVEIGQPQRRHFIARRQSYHGNTLGALAVGGNAWRREQFKPLLMDVTHVSPCYEYRDCRADETPEQYGQRLVAELSEAIDQLGGENVMAFVAETIGGATAGVLTPVPGYFKGVRELCDRHGILLILDEVMCGMGRSGTLHACEQEGVVPDLLTIAKGLGGGYQPIGAVLAQAKLVDAFRQGSGLFQHGHTYLGHAVACAAALAVQRVIIRDDLLHQVRTRGAALQALLKARFGDHPHVGDIRGRGLFWGVELVAERGSKQWFNPARKLHARIKSEAMVEGLMVYPMSGTVDGVRGDHILLAPPFIASEDELAQIVHRLGSAVDRAIASTV</sequence>
<keyword evidence="4 7" id="KW-0808">Transferase</keyword>
<proteinExistence type="inferred from homology"/>
<gene>
    <name evidence="7" type="ORF">LPB072_13470</name>
    <name evidence="8" type="ORF">LPB72_12090</name>
</gene>
<dbReference type="SUPFAM" id="SSF53383">
    <property type="entry name" value="PLP-dependent transferases"/>
    <property type="match status" value="1"/>
</dbReference>
<dbReference type="STRING" id="1763535.LPB072_13470"/>
<dbReference type="InterPro" id="IPR049704">
    <property type="entry name" value="Aminotrans_3_PPA_site"/>
</dbReference>
<dbReference type="FunFam" id="3.40.640.10:FF:000014">
    <property type="entry name" value="Adenosylmethionine-8-amino-7-oxononanoate aminotransferase, probable"/>
    <property type="match status" value="1"/>
</dbReference>
<keyword evidence="3 7" id="KW-0032">Aminotransferase</keyword>